<evidence type="ECO:0000256" key="9">
    <source>
        <dbReference type="ARBA" id="ARBA00023136"/>
    </source>
</evidence>
<dbReference type="Pfam" id="PF21700">
    <property type="entry name" value="EGF_DL_JAG"/>
    <property type="match status" value="1"/>
</dbReference>
<keyword evidence="10 14" id="KW-1015">Disulfide bond</keyword>
<dbReference type="GO" id="GO:0007157">
    <property type="term" value="P:heterophilic cell-cell adhesion via plasma membrane cell adhesion molecules"/>
    <property type="evidence" value="ECO:0007669"/>
    <property type="project" value="TreeGrafter"/>
</dbReference>
<dbReference type="FunFam" id="2.10.25.10:FF:000018">
    <property type="entry name" value="Delta-like 1"/>
    <property type="match status" value="1"/>
</dbReference>
<name>A0A6P7YW33_9AMPH</name>
<dbReference type="GO" id="GO:0032991">
    <property type="term" value="C:protein-containing complex"/>
    <property type="evidence" value="ECO:0007669"/>
    <property type="project" value="TreeGrafter"/>
</dbReference>
<keyword evidence="5 15" id="KW-0812">Transmembrane</keyword>
<dbReference type="PROSITE" id="PS50026">
    <property type="entry name" value="EGF_3"/>
    <property type="match status" value="5"/>
</dbReference>
<dbReference type="Gene3D" id="2.10.25.10">
    <property type="entry name" value="Laminin"/>
    <property type="match status" value="5"/>
</dbReference>
<keyword evidence="6 16" id="KW-0732">Signal</keyword>
<dbReference type="AlphaFoldDB" id="A0A6P7YW33"/>
<feature type="disulfide bond" evidence="14">
    <location>
        <begin position="159"/>
        <end position="168"/>
    </location>
</feature>
<dbReference type="CDD" id="cd00054">
    <property type="entry name" value="EGF_CA"/>
    <property type="match status" value="4"/>
</dbReference>
<evidence type="ECO:0000256" key="16">
    <source>
        <dbReference type="SAM" id="SignalP"/>
    </source>
</evidence>
<dbReference type="FunFam" id="2.10.25.10:FF:000095">
    <property type="entry name" value="Notch, isoform B"/>
    <property type="match status" value="1"/>
</dbReference>
<organism evidence="18 19">
    <name type="scientific">Microcaecilia unicolor</name>
    <dbReference type="NCBI Taxonomy" id="1415580"/>
    <lineage>
        <taxon>Eukaryota</taxon>
        <taxon>Metazoa</taxon>
        <taxon>Chordata</taxon>
        <taxon>Craniata</taxon>
        <taxon>Vertebrata</taxon>
        <taxon>Euteleostomi</taxon>
        <taxon>Amphibia</taxon>
        <taxon>Gymnophiona</taxon>
        <taxon>Siphonopidae</taxon>
        <taxon>Microcaecilia</taxon>
    </lineage>
</organism>
<feature type="disulfide bond" evidence="14">
    <location>
        <begin position="46"/>
        <end position="55"/>
    </location>
</feature>
<evidence type="ECO:0000256" key="3">
    <source>
        <dbReference type="ARBA" id="ARBA00022490"/>
    </source>
</evidence>
<feature type="domain" description="EGF-like" evidence="17">
    <location>
        <begin position="23"/>
        <end position="56"/>
    </location>
</feature>
<dbReference type="PANTHER" id="PTHR24049:SF42">
    <property type="entry name" value="DELTA LIKE NON-CANONICAL NOTCH LIGAND 1"/>
    <property type="match status" value="1"/>
</dbReference>
<evidence type="ECO:0000256" key="8">
    <source>
        <dbReference type="ARBA" id="ARBA00022989"/>
    </source>
</evidence>
<keyword evidence="4 14" id="KW-0245">EGF-like domain</keyword>
<dbReference type="FunCoup" id="A0A6P7YW33">
    <property type="interactions" value="91"/>
</dbReference>
<dbReference type="PROSITE" id="PS01187">
    <property type="entry name" value="EGF_CA"/>
    <property type="match status" value="1"/>
</dbReference>
<proteinExistence type="predicted"/>
<dbReference type="InterPro" id="IPR018097">
    <property type="entry name" value="EGF_Ca-bd_CS"/>
</dbReference>
<evidence type="ECO:0000256" key="14">
    <source>
        <dbReference type="PROSITE-ProRule" id="PRU00076"/>
    </source>
</evidence>
<evidence type="ECO:0000256" key="4">
    <source>
        <dbReference type="ARBA" id="ARBA00022536"/>
    </source>
</evidence>
<protein>
    <recommendedName>
        <fullName evidence="13">Protein delta homolog 1</fullName>
    </recommendedName>
</protein>
<evidence type="ECO:0000256" key="6">
    <source>
        <dbReference type="ARBA" id="ARBA00022729"/>
    </source>
</evidence>
<feature type="chain" id="PRO_5027610691" description="Protein delta homolog 1" evidence="16">
    <location>
        <begin position="22"/>
        <end position="383"/>
    </location>
</feature>
<sequence length="383" mass="41511">MGFFQAAWIFCCLFISLQVSASQEVDCRPGCHSVNGFCETPGECRCQPGWQGPFCSQCVPFPGCLHGSCTKPWQCICEAGWVGSLCDTDVHPCSAKPCANDSTCIETGDGGYICLCAQGFTGKNCQLKKGPCFINGSPCQNGGTCVDGNGFAPYASCLCLPGFTGNFCELDVDDCEPNPCENGGTCTDIGLGFRCHCSVGFTGESCSQRVDLCGSNPCENGGTCHEHPERGFQCTCKPEFVGKTCDYPNGNTSLYAVNAGRRPAHTYNMPPSARRKSVQHQEHEVLKITVKETIQHTDPLLSRSQVICFIVLGLLTCLVVLGTTGIVFFSKCEMWLANAKYSHLLHKKKNCLMKSKNGEDLSVNIIFPEKIKLTNYSKTYTAI</sequence>
<dbReference type="InterPro" id="IPR001881">
    <property type="entry name" value="EGF-like_Ca-bd_dom"/>
</dbReference>
<dbReference type="GO" id="GO:0045197">
    <property type="term" value="P:establishment or maintenance of epithelial cell apical/basal polarity"/>
    <property type="evidence" value="ECO:0007669"/>
    <property type="project" value="TreeGrafter"/>
</dbReference>
<dbReference type="SMART" id="SM00181">
    <property type="entry name" value="EGF"/>
    <property type="match status" value="6"/>
</dbReference>
<feature type="disulfide bond" evidence="14">
    <location>
        <begin position="197"/>
        <end position="206"/>
    </location>
</feature>
<evidence type="ECO:0000256" key="10">
    <source>
        <dbReference type="ARBA" id="ARBA00023157"/>
    </source>
</evidence>
<dbReference type="PANTHER" id="PTHR24049">
    <property type="entry name" value="CRUMBS FAMILY MEMBER"/>
    <property type="match status" value="1"/>
</dbReference>
<feature type="domain" description="EGF-like" evidence="17">
    <location>
        <begin position="209"/>
        <end position="246"/>
    </location>
</feature>
<feature type="disulfide bond" evidence="14">
    <location>
        <begin position="236"/>
        <end position="245"/>
    </location>
</feature>
<feature type="transmembrane region" description="Helical" evidence="15">
    <location>
        <begin position="309"/>
        <end position="330"/>
    </location>
</feature>
<comment type="caution">
    <text evidence="14">Lacks conserved residue(s) required for the propagation of feature annotation.</text>
</comment>
<evidence type="ECO:0000256" key="11">
    <source>
        <dbReference type="ARBA" id="ARBA00023180"/>
    </source>
</evidence>
<feature type="domain" description="EGF-like" evidence="17">
    <location>
        <begin position="89"/>
        <end position="126"/>
    </location>
</feature>
<comment type="subcellular location">
    <subcellularLocation>
        <location evidence="2">Cytoplasm</location>
    </subcellularLocation>
    <subcellularLocation>
        <location evidence="1">Membrane</location>
        <topology evidence="1">Single-pass type I membrane protein</topology>
    </subcellularLocation>
</comment>
<keyword evidence="3" id="KW-0963">Cytoplasm</keyword>
<dbReference type="Proteomes" id="UP000515156">
    <property type="component" value="Chromosome 9"/>
</dbReference>
<evidence type="ECO:0000256" key="12">
    <source>
        <dbReference type="ARBA" id="ARBA00061973"/>
    </source>
</evidence>
<evidence type="ECO:0000256" key="7">
    <source>
        <dbReference type="ARBA" id="ARBA00022737"/>
    </source>
</evidence>
<keyword evidence="7" id="KW-0677">Repeat</keyword>
<dbReference type="GeneID" id="115478196"/>
<dbReference type="InterPro" id="IPR013032">
    <property type="entry name" value="EGF-like_CS"/>
</dbReference>
<dbReference type="FunFam" id="2.10.25.10:FF:000486">
    <property type="entry name" value="Protein delta homolog 1"/>
    <property type="match status" value="1"/>
</dbReference>
<dbReference type="InParanoid" id="A0A6P7YW33"/>
<reference evidence="19" key="1">
    <citation type="submission" date="2025-08" db="UniProtKB">
        <authorList>
            <consortium name="RefSeq"/>
        </authorList>
    </citation>
    <scope>IDENTIFICATION</scope>
</reference>
<evidence type="ECO:0000259" key="17">
    <source>
        <dbReference type="PROSITE" id="PS50026"/>
    </source>
</evidence>
<feature type="disulfide bond" evidence="14">
    <location>
        <begin position="116"/>
        <end position="125"/>
    </location>
</feature>
<dbReference type="InterPro" id="IPR000152">
    <property type="entry name" value="EGF-type_Asp/Asn_hydroxyl_site"/>
</dbReference>
<evidence type="ECO:0000313" key="18">
    <source>
        <dbReference type="Proteomes" id="UP000515156"/>
    </source>
</evidence>
<evidence type="ECO:0000256" key="15">
    <source>
        <dbReference type="SAM" id="Phobius"/>
    </source>
</evidence>
<gene>
    <name evidence="19" type="primary">DLK1</name>
</gene>
<evidence type="ECO:0000256" key="2">
    <source>
        <dbReference type="ARBA" id="ARBA00004496"/>
    </source>
</evidence>
<dbReference type="GO" id="GO:0005886">
    <property type="term" value="C:plasma membrane"/>
    <property type="evidence" value="ECO:0007669"/>
    <property type="project" value="TreeGrafter"/>
</dbReference>
<dbReference type="PROSITE" id="PS01186">
    <property type="entry name" value="EGF_2"/>
    <property type="match status" value="4"/>
</dbReference>
<dbReference type="RefSeq" id="XP_030071347.1">
    <property type="nucleotide sequence ID" value="XM_030215487.1"/>
</dbReference>
<dbReference type="SMART" id="SM00179">
    <property type="entry name" value="EGF_CA"/>
    <property type="match status" value="4"/>
</dbReference>
<feature type="domain" description="EGF-like" evidence="17">
    <location>
        <begin position="171"/>
        <end position="207"/>
    </location>
</feature>
<dbReference type="Pfam" id="PF12661">
    <property type="entry name" value="hEGF"/>
    <property type="match status" value="1"/>
</dbReference>
<dbReference type="SUPFAM" id="SSF57196">
    <property type="entry name" value="EGF/Laminin"/>
    <property type="match status" value="4"/>
</dbReference>
<dbReference type="FunFam" id="2.10.25.10:FF:000118">
    <property type="entry name" value="protein delta homolog 2"/>
    <property type="match status" value="1"/>
</dbReference>
<dbReference type="FunFam" id="2.10.25.10:FF:000321">
    <property type="entry name" value="Protein delta homolog 1"/>
    <property type="match status" value="1"/>
</dbReference>
<evidence type="ECO:0000256" key="1">
    <source>
        <dbReference type="ARBA" id="ARBA00004479"/>
    </source>
</evidence>
<dbReference type="OrthoDB" id="6130531at2759"/>
<dbReference type="PROSITE" id="PS00022">
    <property type="entry name" value="EGF_1"/>
    <property type="match status" value="5"/>
</dbReference>
<keyword evidence="9 15" id="KW-0472">Membrane</keyword>
<dbReference type="GO" id="GO:0005737">
    <property type="term" value="C:cytoplasm"/>
    <property type="evidence" value="ECO:0007669"/>
    <property type="project" value="UniProtKB-SubCell"/>
</dbReference>
<dbReference type="InterPro" id="IPR000742">
    <property type="entry name" value="EGF"/>
</dbReference>
<dbReference type="InterPro" id="IPR051022">
    <property type="entry name" value="Notch_Cell-Fate_Det"/>
</dbReference>
<evidence type="ECO:0000256" key="13">
    <source>
        <dbReference type="ARBA" id="ARBA00072386"/>
    </source>
</evidence>
<evidence type="ECO:0000313" key="19">
    <source>
        <dbReference type="RefSeq" id="XP_030071347.1"/>
    </source>
</evidence>
<dbReference type="CTD" id="8788"/>
<feature type="domain" description="EGF-like" evidence="17">
    <location>
        <begin position="128"/>
        <end position="169"/>
    </location>
</feature>
<keyword evidence="8 15" id="KW-1133">Transmembrane helix</keyword>
<keyword evidence="11" id="KW-0325">Glycoprotein</keyword>
<dbReference type="PROSITE" id="PS00010">
    <property type="entry name" value="ASX_HYDROXYL"/>
    <property type="match status" value="1"/>
</dbReference>
<evidence type="ECO:0000256" key="5">
    <source>
        <dbReference type="ARBA" id="ARBA00022692"/>
    </source>
</evidence>
<keyword evidence="18" id="KW-1185">Reference proteome</keyword>
<dbReference type="Pfam" id="PF00008">
    <property type="entry name" value="EGF"/>
    <property type="match status" value="3"/>
</dbReference>
<dbReference type="KEGG" id="muo:115478196"/>
<comment type="subunit">
    <text evidence="12">Monomer. Interacts with SH3RF2.</text>
</comment>
<accession>A0A6P7YW33</accession>
<feature type="signal peptide" evidence="16">
    <location>
        <begin position="1"/>
        <end position="21"/>
    </location>
</feature>
<dbReference type="GO" id="GO:0005509">
    <property type="term" value="F:calcium ion binding"/>
    <property type="evidence" value="ECO:0007669"/>
    <property type="project" value="InterPro"/>
</dbReference>